<dbReference type="EMBL" id="CP000804">
    <property type="protein sequence ID" value="ABU59300.1"/>
    <property type="molecule type" value="Genomic_DNA"/>
</dbReference>
<protein>
    <recommendedName>
        <fullName evidence="2">DUF7452 domain-containing protein</fullName>
    </recommendedName>
</protein>
<dbReference type="AlphaFoldDB" id="A7NP05"/>
<dbReference type="Pfam" id="PF24249">
    <property type="entry name" value="DUF7452"/>
    <property type="match status" value="1"/>
</dbReference>
<feature type="domain" description="DUF7452" evidence="2">
    <location>
        <begin position="104"/>
        <end position="230"/>
    </location>
</feature>
<dbReference type="OrthoDB" id="5945679at2"/>
<dbReference type="InterPro" id="IPR055875">
    <property type="entry name" value="DUF7452"/>
</dbReference>
<evidence type="ECO:0000256" key="1">
    <source>
        <dbReference type="SAM" id="SignalP"/>
    </source>
</evidence>
<dbReference type="KEGG" id="rca:Rcas_3247"/>
<reference evidence="3 4" key="1">
    <citation type="submission" date="2007-08" db="EMBL/GenBank/DDBJ databases">
        <title>Complete sequence of Roseiflexus castenholzii DSM 13941.</title>
        <authorList>
            <consortium name="US DOE Joint Genome Institute"/>
            <person name="Copeland A."/>
            <person name="Lucas S."/>
            <person name="Lapidus A."/>
            <person name="Barry K."/>
            <person name="Glavina del Rio T."/>
            <person name="Dalin E."/>
            <person name="Tice H."/>
            <person name="Pitluck S."/>
            <person name="Thompson L.S."/>
            <person name="Brettin T."/>
            <person name="Bruce D."/>
            <person name="Detter J.C."/>
            <person name="Han C."/>
            <person name="Tapia R."/>
            <person name="Schmutz J."/>
            <person name="Larimer F."/>
            <person name="Land M."/>
            <person name="Hauser L."/>
            <person name="Kyrpides N."/>
            <person name="Mikhailova N."/>
            <person name="Bryant D.A."/>
            <person name="Hanada S."/>
            <person name="Tsukatani Y."/>
            <person name="Richardson P."/>
        </authorList>
    </citation>
    <scope>NUCLEOTIDE SEQUENCE [LARGE SCALE GENOMIC DNA]</scope>
    <source>
        <strain evidence="4">DSM 13941 / HLO8</strain>
    </source>
</reference>
<evidence type="ECO:0000313" key="3">
    <source>
        <dbReference type="EMBL" id="ABU59300.1"/>
    </source>
</evidence>
<organism evidence="3 4">
    <name type="scientific">Roseiflexus castenholzii (strain DSM 13941 / HLO8)</name>
    <dbReference type="NCBI Taxonomy" id="383372"/>
    <lineage>
        <taxon>Bacteria</taxon>
        <taxon>Bacillati</taxon>
        <taxon>Chloroflexota</taxon>
        <taxon>Chloroflexia</taxon>
        <taxon>Chloroflexales</taxon>
        <taxon>Roseiflexineae</taxon>
        <taxon>Roseiflexaceae</taxon>
        <taxon>Roseiflexus</taxon>
    </lineage>
</organism>
<dbReference type="Proteomes" id="UP000000263">
    <property type="component" value="Chromosome"/>
</dbReference>
<keyword evidence="1" id="KW-0732">Signal</keyword>
<dbReference type="RefSeq" id="WP_012121724.1">
    <property type="nucleotide sequence ID" value="NC_009767.1"/>
</dbReference>
<feature type="chain" id="PRO_5002713959" description="DUF7452 domain-containing protein" evidence="1">
    <location>
        <begin position="30"/>
        <end position="242"/>
    </location>
</feature>
<keyword evidence="4" id="KW-1185">Reference proteome</keyword>
<sequence>MRTAAFHFRPALLPVALLPAGQNAPPAYAGNSAINSFASSVAASSLPGVRFVPMAAANNIVAHGAAVDRPLLNGNLNAIVLATQNWTPGGEGGISNNHAIGVWYDSAQNKRVVFNQDVAAMPAGARFNVMALNNLTAPPWSKAAFVHTATSGNTHDNRTALNHSLSNSAPPAFVFTTDNYNPGVVGGTYNNHHTGVWYTGVYDPVFPNRWAIFNQDNATMPTNTRFNVLVIVRRVCLPNVLR</sequence>
<feature type="signal peptide" evidence="1">
    <location>
        <begin position="1"/>
        <end position="29"/>
    </location>
</feature>
<dbReference type="HOGENOM" id="CLU_1146506_0_0_0"/>
<evidence type="ECO:0000313" key="4">
    <source>
        <dbReference type="Proteomes" id="UP000000263"/>
    </source>
</evidence>
<accession>A7NP05</accession>
<proteinExistence type="predicted"/>
<name>A7NP05_ROSCS</name>
<evidence type="ECO:0000259" key="2">
    <source>
        <dbReference type="Pfam" id="PF24249"/>
    </source>
</evidence>
<gene>
    <name evidence="3" type="ordered locus">Rcas_3247</name>
</gene>